<evidence type="ECO:0000313" key="2">
    <source>
        <dbReference type="EMBL" id="KAF6749204.1"/>
    </source>
</evidence>
<evidence type="ECO:0000313" key="3">
    <source>
        <dbReference type="Proteomes" id="UP000521943"/>
    </source>
</evidence>
<keyword evidence="3" id="KW-1185">Reference proteome</keyword>
<feature type="compositionally biased region" description="Polar residues" evidence="1">
    <location>
        <begin position="15"/>
        <end position="27"/>
    </location>
</feature>
<feature type="compositionally biased region" description="Low complexity" evidence="1">
    <location>
        <begin position="85"/>
        <end position="102"/>
    </location>
</feature>
<proteinExistence type="predicted"/>
<comment type="caution">
    <text evidence="2">The sequence shown here is derived from an EMBL/GenBank/DDBJ whole genome shotgun (WGS) entry which is preliminary data.</text>
</comment>
<gene>
    <name evidence="2" type="ORF">DFP72DRAFT_913602</name>
</gene>
<sequence>MPERVTNAAGRAQKETTNLPPRSSTFTVAAGGGKPAQTYTGLDVRKAVHAGHKEAERLKTPGISKSQIKQSPNKSFNNRPNVVPQASTSSSSSKTTSTQASKPIPSMTVVKSSGVPLPNKSNPATHGPARVVTQETKKGNNTVRGVIAHDQSRPATSPGYNDHFQVPEKKQRPPKPQDVMKGALHYFSHPSD</sequence>
<organism evidence="2 3">
    <name type="scientific">Ephemerocybe angulata</name>
    <dbReference type="NCBI Taxonomy" id="980116"/>
    <lineage>
        <taxon>Eukaryota</taxon>
        <taxon>Fungi</taxon>
        <taxon>Dikarya</taxon>
        <taxon>Basidiomycota</taxon>
        <taxon>Agaricomycotina</taxon>
        <taxon>Agaricomycetes</taxon>
        <taxon>Agaricomycetidae</taxon>
        <taxon>Agaricales</taxon>
        <taxon>Agaricineae</taxon>
        <taxon>Psathyrellaceae</taxon>
        <taxon>Ephemerocybe</taxon>
    </lineage>
</organism>
<dbReference type="Proteomes" id="UP000521943">
    <property type="component" value="Unassembled WGS sequence"/>
</dbReference>
<feature type="compositionally biased region" description="Basic and acidic residues" evidence="1">
    <location>
        <begin position="43"/>
        <end position="59"/>
    </location>
</feature>
<protein>
    <submittedName>
        <fullName evidence="2">Uncharacterized protein</fullName>
    </submittedName>
</protein>
<dbReference type="AlphaFoldDB" id="A0A8H6HM75"/>
<reference evidence="2 3" key="1">
    <citation type="submission" date="2020-07" db="EMBL/GenBank/DDBJ databases">
        <title>Comparative genomics of pyrophilous fungi reveals a link between fire events and developmental genes.</title>
        <authorList>
            <consortium name="DOE Joint Genome Institute"/>
            <person name="Steindorff A.S."/>
            <person name="Carver A."/>
            <person name="Calhoun S."/>
            <person name="Stillman K."/>
            <person name="Liu H."/>
            <person name="Lipzen A."/>
            <person name="Pangilinan J."/>
            <person name="Labutti K."/>
            <person name="Bruns T.D."/>
            <person name="Grigoriev I.V."/>
        </authorList>
    </citation>
    <scope>NUCLEOTIDE SEQUENCE [LARGE SCALE GENOMIC DNA]</scope>
    <source>
        <strain evidence="2 3">CBS 144469</strain>
    </source>
</reference>
<dbReference type="EMBL" id="JACGCI010000064">
    <property type="protein sequence ID" value="KAF6749204.1"/>
    <property type="molecule type" value="Genomic_DNA"/>
</dbReference>
<accession>A0A8H6HM75</accession>
<feature type="region of interest" description="Disordered" evidence="1">
    <location>
        <begin position="1"/>
        <end position="179"/>
    </location>
</feature>
<name>A0A8H6HM75_9AGAR</name>
<evidence type="ECO:0000256" key="1">
    <source>
        <dbReference type="SAM" id="MobiDB-lite"/>
    </source>
</evidence>
<dbReference type="OrthoDB" id="2963718at2759"/>
<feature type="compositionally biased region" description="Polar residues" evidence="1">
    <location>
        <begin position="63"/>
        <end position="80"/>
    </location>
</feature>